<accession>A0A0D2ZSC5</accession>
<feature type="compositionally biased region" description="Low complexity" evidence="2">
    <location>
        <begin position="195"/>
        <end position="211"/>
    </location>
</feature>
<keyword evidence="1" id="KW-0479">Metal-binding</keyword>
<dbReference type="GO" id="GO:0008270">
    <property type="term" value="F:zinc ion binding"/>
    <property type="evidence" value="ECO:0007669"/>
    <property type="project" value="UniProtKB-KW"/>
</dbReference>
<reference evidence="4" key="1">
    <citation type="journal article" date="2014" name="Genome Biol.">
        <title>Transcriptome and methylome profiling reveals relics of genome dominance in the mesopolyploid Brassica oleracea.</title>
        <authorList>
            <person name="Parkin I.A."/>
            <person name="Koh C."/>
            <person name="Tang H."/>
            <person name="Robinson S.J."/>
            <person name="Kagale S."/>
            <person name="Clarke W.E."/>
            <person name="Town C.D."/>
            <person name="Nixon J."/>
            <person name="Krishnakumar V."/>
            <person name="Bidwell S.L."/>
            <person name="Denoeud F."/>
            <person name="Belcram H."/>
            <person name="Links M.G."/>
            <person name="Just J."/>
            <person name="Clarke C."/>
            <person name="Bender T."/>
            <person name="Huebert T."/>
            <person name="Mason A.S."/>
            <person name="Pires J.C."/>
            <person name="Barker G."/>
            <person name="Moore J."/>
            <person name="Walley P.G."/>
            <person name="Manoli S."/>
            <person name="Batley J."/>
            <person name="Edwards D."/>
            <person name="Nelson M.N."/>
            <person name="Wang X."/>
            <person name="Paterson A.H."/>
            <person name="King G."/>
            <person name="Bancroft I."/>
            <person name="Chalhoub B."/>
            <person name="Sharpe A.G."/>
        </authorList>
    </citation>
    <scope>NUCLEOTIDE SEQUENCE [LARGE SCALE GENOMIC DNA]</scope>
    <source>
        <strain evidence="4">cv. TO1000</strain>
    </source>
</reference>
<dbReference type="InterPro" id="IPR001878">
    <property type="entry name" value="Znf_CCHC"/>
</dbReference>
<feature type="region of interest" description="Disordered" evidence="2">
    <location>
        <begin position="191"/>
        <end position="211"/>
    </location>
</feature>
<keyword evidence="1" id="KW-0863">Zinc-finger</keyword>
<dbReference type="AlphaFoldDB" id="A0A0D2ZSC5"/>
<dbReference type="SUPFAM" id="SSF57756">
    <property type="entry name" value="Retrovirus zinc finger-like domains"/>
    <property type="match status" value="1"/>
</dbReference>
<evidence type="ECO:0000313" key="4">
    <source>
        <dbReference type="EnsemblPlants" id="Bo00932s050.1"/>
    </source>
</evidence>
<organism evidence="4 5">
    <name type="scientific">Brassica oleracea var. oleracea</name>
    <dbReference type="NCBI Taxonomy" id="109376"/>
    <lineage>
        <taxon>Eukaryota</taxon>
        <taxon>Viridiplantae</taxon>
        <taxon>Streptophyta</taxon>
        <taxon>Embryophyta</taxon>
        <taxon>Tracheophyta</taxon>
        <taxon>Spermatophyta</taxon>
        <taxon>Magnoliopsida</taxon>
        <taxon>eudicotyledons</taxon>
        <taxon>Gunneridae</taxon>
        <taxon>Pentapetalae</taxon>
        <taxon>rosids</taxon>
        <taxon>malvids</taxon>
        <taxon>Brassicales</taxon>
        <taxon>Brassicaceae</taxon>
        <taxon>Brassiceae</taxon>
        <taxon>Brassica</taxon>
    </lineage>
</organism>
<dbReference type="Proteomes" id="UP000032141">
    <property type="component" value="Unassembled WGS sequence"/>
</dbReference>
<protein>
    <recommendedName>
        <fullName evidence="3">CCHC-type domain-containing protein</fullName>
    </recommendedName>
</protein>
<sequence>MPRAKKETQAEITQRTMEEMQTQLAQLSQAMQGLLAQRNAATPVEEQDDEQSDHDDDANPFAVAEDLLDWIATVDEILEFKHVPLDQCVPVLAMRFRSRATAWRTQLKASRLRLGKPRIESWDKLKKHMRKTIDIHDSDRQPVARFIGGLRQQIQYTLNLFNPLTLSEAHQHALTVEAQSKTGATPWNLTRQWRTTPTPSTTTPPTLATPTETTIVPVDTATRPARTGNLCCFACGELGHCQANCPTRNKRSLLLDSSGSDVELEDDDDVLDDDHEELIADTGVSLMLRRSCLAPRVNGDFPQRNNLCRSRCTIEGKVCKLIIASGSSENIIAADAVKKLSLKDELHPTPYKLAWL</sequence>
<dbReference type="Gramene" id="Bo00932s050.1">
    <property type="protein sequence ID" value="Bo00932s050.1"/>
    <property type="gene ID" value="Bo00932s050"/>
</dbReference>
<name>A0A0D2ZSC5_BRAOL</name>
<dbReference type="PANTHER" id="PTHR35046:SF18">
    <property type="entry name" value="RNA-DIRECTED DNA POLYMERASE"/>
    <property type="match status" value="1"/>
</dbReference>
<feature type="compositionally biased region" description="Acidic residues" evidence="2">
    <location>
        <begin position="45"/>
        <end position="58"/>
    </location>
</feature>
<dbReference type="OMA" id="KPRIESW"/>
<evidence type="ECO:0000256" key="2">
    <source>
        <dbReference type="SAM" id="MobiDB-lite"/>
    </source>
</evidence>
<dbReference type="eggNOG" id="KOG0017">
    <property type="taxonomic scope" value="Eukaryota"/>
</dbReference>
<keyword evidence="1" id="KW-0862">Zinc</keyword>
<feature type="domain" description="CCHC-type" evidence="3">
    <location>
        <begin position="232"/>
        <end position="246"/>
    </location>
</feature>
<dbReference type="EnsemblPlants" id="Bo00932s050.1">
    <property type="protein sequence ID" value="Bo00932s050.1"/>
    <property type="gene ID" value="Bo00932s050"/>
</dbReference>
<proteinExistence type="predicted"/>
<evidence type="ECO:0000313" key="5">
    <source>
        <dbReference type="Proteomes" id="UP000032141"/>
    </source>
</evidence>
<keyword evidence="5" id="KW-1185">Reference proteome</keyword>
<evidence type="ECO:0000259" key="3">
    <source>
        <dbReference type="PROSITE" id="PS50158"/>
    </source>
</evidence>
<feature type="region of interest" description="Disordered" evidence="2">
    <location>
        <begin position="35"/>
        <end position="58"/>
    </location>
</feature>
<evidence type="ECO:0000256" key="1">
    <source>
        <dbReference type="PROSITE-ProRule" id="PRU00047"/>
    </source>
</evidence>
<dbReference type="InterPro" id="IPR036875">
    <property type="entry name" value="Znf_CCHC_sf"/>
</dbReference>
<dbReference type="PROSITE" id="PS50158">
    <property type="entry name" value="ZF_CCHC"/>
    <property type="match status" value="1"/>
</dbReference>
<dbReference type="GO" id="GO:0003676">
    <property type="term" value="F:nucleic acid binding"/>
    <property type="evidence" value="ECO:0007669"/>
    <property type="project" value="InterPro"/>
</dbReference>
<dbReference type="HOGENOM" id="CLU_018037_0_1_1"/>
<reference evidence="4" key="2">
    <citation type="submission" date="2015-06" db="UniProtKB">
        <authorList>
            <consortium name="EnsemblPlants"/>
        </authorList>
    </citation>
    <scope>IDENTIFICATION</scope>
</reference>
<dbReference type="PANTHER" id="PTHR35046">
    <property type="entry name" value="ZINC KNUCKLE (CCHC-TYPE) FAMILY PROTEIN"/>
    <property type="match status" value="1"/>
</dbReference>